<dbReference type="InterPro" id="IPR000489">
    <property type="entry name" value="Pterin-binding_dom"/>
</dbReference>
<feature type="non-terminal residue" evidence="5">
    <location>
        <position position="1"/>
    </location>
</feature>
<dbReference type="AlphaFoldDB" id="A0A0F9DE32"/>
<dbReference type="Pfam" id="PF00809">
    <property type="entry name" value="Pterin_bind"/>
    <property type="match status" value="1"/>
</dbReference>
<evidence type="ECO:0000259" key="4">
    <source>
        <dbReference type="PROSITE" id="PS50972"/>
    </source>
</evidence>
<reference evidence="5" key="1">
    <citation type="journal article" date="2015" name="Nature">
        <title>Complex archaea that bridge the gap between prokaryotes and eukaryotes.</title>
        <authorList>
            <person name="Spang A."/>
            <person name="Saw J.H."/>
            <person name="Jorgensen S.L."/>
            <person name="Zaremba-Niedzwiedzka K."/>
            <person name="Martijn J."/>
            <person name="Lind A.E."/>
            <person name="van Eijk R."/>
            <person name="Schleper C."/>
            <person name="Guy L."/>
            <person name="Ettema T.J."/>
        </authorList>
    </citation>
    <scope>NUCLEOTIDE SEQUENCE</scope>
</reference>
<dbReference type="PANTHER" id="PTHR45833">
    <property type="entry name" value="METHIONINE SYNTHASE"/>
    <property type="match status" value="1"/>
</dbReference>
<evidence type="ECO:0000313" key="5">
    <source>
        <dbReference type="EMBL" id="KKL10238.1"/>
    </source>
</evidence>
<dbReference type="InterPro" id="IPR050554">
    <property type="entry name" value="Met_Synthase/Corrinoid"/>
</dbReference>
<dbReference type="EMBL" id="LAZR01042141">
    <property type="protein sequence ID" value="KKL10238.1"/>
    <property type="molecule type" value="Genomic_DNA"/>
</dbReference>
<gene>
    <name evidence="5" type="ORF">LCGC14_2557830</name>
</gene>
<dbReference type="GO" id="GO:0005829">
    <property type="term" value="C:cytosol"/>
    <property type="evidence" value="ECO:0007669"/>
    <property type="project" value="TreeGrafter"/>
</dbReference>
<accession>A0A0F9DE32</accession>
<keyword evidence="2" id="KW-0489">Methyltransferase</keyword>
<dbReference type="GO" id="GO:0042558">
    <property type="term" value="P:pteridine-containing compound metabolic process"/>
    <property type="evidence" value="ECO:0007669"/>
    <property type="project" value="InterPro"/>
</dbReference>
<sequence length="226" mass="24846">AGATYIDVNLGTASNKPEDLCWMIEKVQEEVDTPISIDNNKPVMLKEAIPVCKKPPLVNSTTAVEEKMNELLPIIAEHGASFIGLVMDEAGSPKNADKRVENAGKIFAKAFEFELSPEQIFLDPIIMPLKFMQEQASEILSAANQFKLFSDPPCHIVCGLSNISNGTKYKKLINRTFLTMLIANGCDAAIMDVMDSDLVDAVLTAELIMNKQIYADGYIGAFRKSR</sequence>
<evidence type="ECO:0000256" key="3">
    <source>
        <dbReference type="ARBA" id="ARBA00022679"/>
    </source>
</evidence>
<keyword evidence="3" id="KW-0808">Transferase</keyword>
<dbReference type="SUPFAM" id="SSF51717">
    <property type="entry name" value="Dihydropteroate synthetase-like"/>
    <property type="match status" value="1"/>
</dbReference>
<name>A0A0F9DE32_9ZZZZ</name>
<organism evidence="5">
    <name type="scientific">marine sediment metagenome</name>
    <dbReference type="NCBI Taxonomy" id="412755"/>
    <lineage>
        <taxon>unclassified sequences</taxon>
        <taxon>metagenomes</taxon>
        <taxon>ecological metagenomes</taxon>
    </lineage>
</organism>
<feature type="domain" description="Pterin-binding" evidence="4">
    <location>
        <begin position="1"/>
        <end position="209"/>
    </location>
</feature>
<dbReference type="GO" id="GO:0008705">
    <property type="term" value="F:methionine synthase activity"/>
    <property type="evidence" value="ECO:0007669"/>
    <property type="project" value="TreeGrafter"/>
</dbReference>
<dbReference type="Gene3D" id="3.20.20.20">
    <property type="entry name" value="Dihydropteroate synthase-like"/>
    <property type="match status" value="1"/>
</dbReference>
<dbReference type="PROSITE" id="PS50972">
    <property type="entry name" value="PTERIN_BINDING"/>
    <property type="match status" value="1"/>
</dbReference>
<protein>
    <recommendedName>
        <fullName evidence="4">Pterin-binding domain-containing protein</fullName>
    </recommendedName>
</protein>
<proteinExistence type="inferred from homology"/>
<evidence type="ECO:0000256" key="1">
    <source>
        <dbReference type="ARBA" id="ARBA00010398"/>
    </source>
</evidence>
<comment type="similarity">
    <text evidence="1">Belongs to the vitamin-B12 dependent methionine synthase family.</text>
</comment>
<dbReference type="InterPro" id="IPR011005">
    <property type="entry name" value="Dihydropteroate_synth-like_sf"/>
</dbReference>
<evidence type="ECO:0000256" key="2">
    <source>
        <dbReference type="ARBA" id="ARBA00022603"/>
    </source>
</evidence>
<dbReference type="GO" id="GO:0032259">
    <property type="term" value="P:methylation"/>
    <property type="evidence" value="ECO:0007669"/>
    <property type="project" value="UniProtKB-KW"/>
</dbReference>
<comment type="caution">
    <text evidence="5">The sequence shown here is derived from an EMBL/GenBank/DDBJ whole genome shotgun (WGS) entry which is preliminary data.</text>
</comment>